<evidence type="ECO:0000256" key="1">
    <source>
        <dbReference type="SAM" id="Phobius"/>
    </source>
</evidence>
<keyword evidence="1" id="KW-1133">Transmembrane helix</keyword>
<dbReference type="EMBL" id="AHNQ02000014">
    <property type="protein sequence ID" value="EKO26511.1"/>
    <property type="molecule type" value="Genomic_DNA"/>
</dbReference>
<proteinExistence type="predicted"/>
<reference evidence="2 3" key="1">
    <citation type="submission" date="2012-09" db="EMBL/GenBank/DDBJ databases">
        <authorList>
            <person name="Harkins D.M."/>
            <person name="Durkin A.S."/>
            <person name="Brinkac L.M."/>
            <person name="Selengut J.D."/>
            <person name="Sanka R."/>
            <person name="DePew J."/>
            <person name="Purushe J."/>
            <person name="Chanthongthip A."/>
            <person name="Lattana O."/>
            <person name="Phetsouvanh R."/>
            <person name="Newton P.N."/>
            <person name="Vinetz J.M."/>
            <person name="Sutton G.G."/>
            <person name="Nelson W.C."/>
            <person name="Fouts D.E."/>
        </authorList>
    </citation>
    <scope>NUCLEOTIDE SEQUENCE [LARGE SCALE GENOMIC DNA]</scope>
    <source>
        <strain evidence="2 3">UI 12621</strain>
    </source>
</reference>
<protein>
    <submittedName>
        <fullName evidence="2">Uncharacterized protein</fullName>
    </submittedName>
</protein>
<dbReference type="Proteomes" id="UP000006324">
    <property type="component" value="Unassembled WGS sequence"/>
</dbReference>
<evidence type="ECO:0000313" key="2">
    <source>
        <dbReference type="EMBL" id="EKO26511.1"/>
    </source>
</evidence>
<dbReference type="AlphaFoldDB" id="A0A0F6HDV4"/>
<feature type="transmembrane region" description="Helical" evidence="1">
    <location>
        <begin position="20"/>
        <end position="41"/>
    </location>
</feature>
<keyword evidence="1" id="KW-0812">Transmembrane</keyword>
<gene>
    <name evidence="2" type="ORF">LEP1GSC104_3081</name>
</gene>
<name>A0A0F6HDV4_LEPIR</name>
<comment type="caution">
    <text evidence="2">The sequence shown here is derived from an EMBL/GenBank/DDBJ whole genome shotgun (WGS) entry which is preliminary data.</text>
</comment>
<evidence type="ECO:0000313" key="3">
    <source>
        <dbReference type="Proteomes" id="UP000006324"/>
    </source>
</evidence>
<accession>A0A0F6HDV4</accession>
<sequence>MNLVWVREKHLIYILEMKYISKMFLGSLILTYVCLETELFWKDSDEFDFTLVRFITFLLIF</sequence>
<keyword evidence="1" id="KW-0472">Membrane</keyword>
<organism evidence="2 3">
    <name type="scientific">Leptospira interrogans str. UI 12621</name>
    <dbReference type="NCBI Taxonomy" id="1049937"/>
    <lineage>
        <taxon>Bacteria</taxon>
        <taxon>Pseudomonadati</taxon>
        <taxon>Spirochaetota</taxon>
        <taxon>Spirochaetia</taxon>
        <taxon>Leptospirales</taxon>
        <taxon>Leptospiraceae</taxon>
        <taxon>Leptospira</taxon>
    </lineage>
</organism>
<dbReference type="RefSeq" id="WP_001055220.1">
    <property type="nucleotide sequence ID" value="NZ_AHNQ02000014.1"/>
</dbReference>